<dbReference type="PANTHER" id="PTHR35585">
    <property type="entry name" value="HHE DOMAIN PROTEIN (AFU_ORTHOLOGUE AFUA_4G00730)"/>
    <property type="match status" value="1"/>
</dbReference>
<comment type="caution">
    <text evidence="1">The sequence shown here is derived from an EMBL/GenBank/DDBJ whole genome shotgun (WGS) entry which is preliminary data.</text>
</comment>
<proteinExistence type="predicted"/>
<protein>
    <recommendedName>
        <fullName evidence="3">Hemerythrin</fullName>
    </recommendedName>
</protein>
<dbReference type="EMBL" id="SGPJ01000773">
    <property type="protein sequence ID" value="THG93116.1"/>
    <property type="molecule type" value="Genomic_DNA"/>
</dbReference>
<organism evidence="1 2">
    <name type="scientific">Hermanssonia centrifuga</name>
    <dbReference type="NCBI Taxonomy" id="98765"/>
    <lineage>
        <taxon>Eukaryota</taxon>
        <taxon>Fungi</taxon>
        <taxon>Dikarya</taxon>
        <taxon>Basidiomycota</taxon>
        <taxon>Agaricomycotina</taxon>
        <taxon>Agaricomycetes</taxon>
        <taxon>Polyporales</taxon>
        <taxon>Meruliaceae</taxon>
        <taxon>Hermanssonia</taxon>
    </lineage>
</organism>
<dbReference type="AlphaFoldDB" id="A0A4S4K5S7"/>
<dbReference type="PANTHER" id="PTHR35585:SF1">
    <property type="entry name" value="HHE DOMAIN PROTEIN (AFU_ORTHOLOGUE AFUA_4G00730)"/>
    <property type="match status" value="1"/>
</dbReference>
<gene>
    <name evidence="1" type="ORF">EW026_g8028</name>
</gene>
<keyword evidence="2" id="KW-1185">Reference proteome</keyword>
<evidence type="ECO:0008006" key="3">
    <source>
        <dbReference type="Google" id="ProtNLM"/>
    </source>
</evidence>
<evidence type="ECO:0000313" key="1">
    <source>
        <dbReference type="EMBL" id="THG93116.1"/>
    </source>
</evidence>
<accession>A0A4S4K5S7</accession>
<evidence type="ECO:0000313" key="2">
    <source>
        <dbReference type="Proteomes" id="UP000309038"/>
    </source>
</evidence>
<reference evidence="1 2" key="1">
    <citation type="submission" date="2019-02" db="EMBL/GenBank/DDBJ databases">
        <title>Genome sequencing of the rare red list fungi Phlebia centrifuga.</title>
        <authorList>
            <person name="Buettner E."/>
            <person name="Kellner H."/>
        </authorList>
    </citation>
    <scope>NUCLEOTIDE SEQUENCE [LARGE SCALE GENOMIC DNA]</scope>
    <source>
        <strain evidence="1 2">DSM 108282</strain>
    </source>
</reference>
<dbReference type="Proteomes" id="UP000309038">
    <property type="component" value="Unassembled WGS sequence"/>
</dbReference>
<sequence>MASGKSSLLDVTNEIKIDHDNVRDLFQRYKNATNEDEKKLIANTLIREMAIHSDADADSTSFGSADYDGIMLNAVTAFLSHAKEEEDEQFDKLKAALSPEDNDKMARAFIKARGAAPPRPHPWAPQTGGILQKAAAAQANIHDKVVETFEGRKYVDLKYSHPE</sequence>
<name>A0A4S4K5S7_9APHY</name>